<dbReference type="Proteomes" id="UP001172457">
    <property type="component" value="Chromosome 4"/>
</dbReference>
<keyword evidence="2" id="KW-1185">Reference proteome</keyword>
<dbReference type="EMBL" id="JARYMX010000004">
    <property type="protein sequence ID" value="KAJ9552399.1"/>
    <property type="molecule type" value="Genomic_DNA"/>
</dbReference>
<accession>A0AA38T2K8</accession>
<sequence length="188" mass="20679">MYLIEGLKDRSTLMEYVEDKLLTCCSQVKQSMTHKCLTPHSRDLFIVLAFLNFVTLNQRGSICFKDHQKNIDKEDGHNKKAFDLSNVTNLVPNLHHHLPLPRTTTSFCRTGHLLWRTPTIFFGEVRSSSPAMVCDGGYGDDGGSGDGGRWGLRWAMVVTVLVDGGGSCNDGGQYGGAVMVAAGDVLVW</sequence>
<evidence type="ECO:0000313" key="2">
    <source>
        <dbReference type="Proteomes" id="UP001172457"/>
    </source>
</evidence>
<comment type="caution">
    <text evidence="1">The sequence shown here is derived from an EMBL/GenBank/DDBJ whole genome shotgun (WGS) entry which is preliminary data.</text>
</comment>
<protein>
    <submittedName>
        <fullName evidence="1">Uncharacterized protein</fullName>
    </submittedName>
</protein>
<dbReference type="AlphaFoldDB" id="A0AA38T2K8"/>
<name>A0AA38T2K8_9ASTR</name>
<reference evidence="1" key="1">
    <citation type="submission" date="2023-03" db="EMBL/GenBank/DDBJ databases">
        <title>Chromosome-scale reference genome and RAD-based genetic map of yellow starthistle (Centaurea solstitialis) reveal putative structural variation and QTLs associated with invader traits.</title>
        <authorList>
            <person name="Reatini B."/>
            <person name="Cang F.A."/>
            <person name="Jiang Q."/>
            <person name="Mckibben M.T.W."/>
            <person name="Barker M.S."/>
            <person name="Rieseberg L.H."/>
            <person name="Dlugosch K.M."/>
        </authorList>
    </citation>
    <scope>NUCLEOTIDE SEQUENCE</scope>
    <source>
        <strain evidence="1">CAN-66</strain>
        <tissue evidence="1">Leaf</tissue>
    </source>
</reference>
<proteinExistence type="predicted"/>
<evidence type="ECO:0000313" key="1">
    <source>
        <dbReference type="EMBL" id="KAJ9552399.1"/>
    </source>
</evidence>
<organism evidence="1 2">
    <name type="scientific">Centaurea solstitialis</name>
    <name type="common">yellow star-thistle</name>
    <dbReference type="NCBI Taxonomy" id="347529"/>
    <lineage>
        <taxon>Eukaryota</taxon>
        <taxon>Viridiplantae</taxon>
        <taxon>Streptophyta</taxon>
        <taxon>Embryophyta</taxon>
        <taxon>Tracheophyta</taxon>
        <taxon>Spermatophyta</taxon>
        <taxon>Magnoliopsida</taxon>
        <taxon>eudicotyledons</taxon>
        <taxon>Gunneridae</taxon>
        <taxon>Pentapetalae</taxon>
        <taxon>asterids</taxon>
        <taxon>campanulids</taxon>
        <taxon>Asterales</taxon>
        <taxon>Asteraceae</taxon>
        <taxon>Carduoideae</taxon>
        <taxon>Cardueae</taxon>
        <taxon>Centaureinae</taxon>
        <taxon>Centaurea</taxon>
    </lineage>
</organism>
<gene>
    <name evidence="1" type="ORF">OSB04_016444</name>
</gene>